<feature type="domain" description="AMP-binding enzyme C-terminal" evidence="4">
    <location>
        <begin position="489"/>
        <end position="567"/>
    </location>
</feature>
<dbReference type="GO" id="GO:0016878">
    <property type="term" value="F:acid-thiol ligase activity"/>
    <property type="evidence" value="ECO:0007669"/>
    <property type="project" value="UniProtKB-ARBA"/>
</dbReference>
<dbReference type="InterPro" id="IPR020845">
    <property type="entry name" value="AMP-binding_CS"/>
</dbReference>
<dbReference type="Proteomes" id="UP001139502">
    <property type="component" value="Unassembled WGS sequence"/>
</dbReference>
<evidence type="ECO:0000256" key="2">
    <source>
        <dbReference type="SAM" id="MobiDB-lite"/>
    </source>
</evidence>
<evidence type="ECO:0000313" key="5">
    <source>
        <dbReference type="EMBL" id="MCP3426964.1"/>
    </source>
</evidence>
<dbReference type="InterPro" id="IPR045851">
    <property type="entry name" value="AMP-bd_C_sf"/>
</dbReference>
<dbReference type="FunFam" id="2.30.38.10:FF:000003">
    <property type="entry name" value="Vibriobactin-specific 2,3-dihydroxybenzoate-AMP ligase"/>
    <property type="match status" value="1"/>
</dbReference>
<dbReference type="InterPro" id="IPR000873">
    <property type="entry name" value="AMP-dep_synth/lig_dom"/>
</dbReference>
<feature type="region of interest" description="Disordered" evidence="2">
    <location>
        <begin position="186"/>
        <end position="205"/>
    </location>
</feature>
<dbReference type="RefSeq" id="WP_254168421.1">
    <property type="nucleotide sequence ID" value="NZ_JANAFB010000044.1"/>
</dbReference>
<protein>
    <submittedName>
        <fullName evidence="5">AMP-binding protein</fullName>
    </submittedName>
</protein>
<feature type="domain" description="AMP-dependent synthetase/ligase" evidence="3">
    <location>
        <begin position="48"/>
        <end position="437"/>
    </location>
</feature>
<feature type="compositionally biased region" description="Low complexity" evidence="2">
    <location>
        <begin position="186"/>
        <end position="203"/>
    </location>
</feature>
<dbReference type="AlphaFoldDB" id="A0A9X2HGJ9"/>
<dbReference type="EMBL" id="JANAFB010000044">
    <property type="protein sequence ID" value="MCP3426964.1"/>
    <property type="molecule type" value="Genomic_DNA"/>
</dbReference>
<accession>A0A9X2HGJ9</accession>
<dbReference type="InterPro" id="IPR025110">
    <property type="entry name" value="AMP-bd_C"/>
</dbReference>
<reference evidence="5" key="1">
    <citation type="submission" date="2022-06" db="EMBL/GenBank/DDBJ databases">
        <title>Rothia sp. isolated from sandalwood seedling.</title>
        <authorList>
            <person name="Tuikhar N."/>
            <person name="Kirdat K."/>
            <person name="Thorat V."/>
            <person name="Swetha P."/>
            <person name="Padma S."/>
            <person name="Sundararaj R."/>
            <person name="Yadav A."/>
        </authorList>
    </citation>
    <scope>NUCLEOTIDE SEQUENCE</scope>
    <source>
        <strain evidence="5">AR01</strain>
    </source>
</reference>
<dbReference type="Gene3D" id="3.30.300.30">
    <property type="match status" value="1"/>
</dbReference>
<dbReference type="Pfam" id="PF13193">
    <property type="entry name" value="AMP-binding_C"/>
    <property type="match status" value="1"/>
</dbReference>
<dbReference type="PANTHER" id="PTHR43767">
    <property type="entry name" value="LONG-CHAIN-FATTY-ACID--COA LIGASE"/>
    <property type="match status" value="1"/>
</dbReference>
<gene>
    <name evidence="5" type="ORF">NBM05_13335</name>
</gene>
<organism evidence="5 6">
    <name type="scientific">Rothia santali</name>
    <dbReference type="NCBI Taxonomy" id="2949643"/>
    <lineage>
        <taxon>Bacteria</taxon>
        <taxon>Bacillati</taxon>
        <taxon>Actinomycetota</taxon>
        <taxon>Actinomycetes</taxon>
        <taxon>Micrococcales</taxon>
        <taxon>Micrococcaceae</taxon>
        <taxon>Rothia</taxon>
    </lineage>
</organism>
<evidence type="ECO:0000259" key="3">
    <source>
        <dbReference type="Pfam" id="PF00501"/>
    </source>
</evidence>
<keyword evidence="1" id="KW-0436">Ligase</keyword>
<comment type="caution">
    <text evidence="5">The sequence shown here is derived from an EMBL/GenBank/DDBJ whole genome shotgun (WGS) entry which is preliminary data.</text>
</comment>
<dbReference type="Pfam" id="PF00501">
    <property type="entry name" value="AMP-binding"/>
    <property type="match status" value="1"/>
</dbReference>
<proteinExistence type="predicted"/>
<dbReference type="Gene3D" id="2.30.38.10">
    <property type="entry name" value="Luciferase, Domain 3"/>
    <property type="match status" value="1"/>
</dbReference>
<name>A0A9X2HGJ9_9MICC</name>
<evidence type="ECO:0000256" key="1">
    <source>
        <dbReference type="ARBA" id="ARBA00022598"/>
    </source>
</evidence>
<dbReference type="PANTHER" id="PTHR43767:SF1">
    <property type="entry name" value="NONRIBOSOMAL PEPTIDE SYNTHASE PES1 (EUROFUNG)-RELATED"/>
    <property type="match status" value="1"/>
</dbReference>
<sequence>MPVREFTESTAQAAEQEAVLPNGFPPEAARRYRELGLWTGQTHWGMVEETIRRHPDRLAVSDAARRLTYAELGDAVRTASAHLAAAGVRKGERVVVQLPNAAVFLDVVLALFRLGAVPVFALPAHGRLEVGHFCRIAEATHYVGARSAGADAAAVVEGLREEHPGVRIVTVDHRAADPWAVEKGASAGAAPSADTAPSAAPSGIAVPEGAAASPLEVPPAADVDPAALAFLQLSGGTTGVPKLIPRTHDDYLYSVRRSVELCDVRPGDAMLVALPCAHNFTMSSPGILGALQVGGAVVIAPDPSPATCLRLIAEHGITQAALVPPLLLSWLNAPERTRHDLSSLRTLWIGGAKLSESVARRVGPELGCVLQQVFGMAEGLVNYTRLDDAVDTVVGTQGAPMSEHDEVRLVDDHDRPVPDGEPGHLQTRGPYTIRRYYRAPEHDARSFTEDGFYRTGDIVRLTPGGYLEVVGRAKDQINRGGEKVAPEAVENQILAHDAVHDVSVVGVPDEVLGERICAYVILRPAAREQAPTLPQLRAFLRGRGLARFAMPDLLRVVEEFPQTGVGKVSKKHQRGA</sequence>
<dbReference type="Gene3D" id="3.40.50.980">
    <property type="match status" value="2"/>
</dbReference>
<dbReference type="SUPFAM" id="SSF56801">
    <property type="entry name" value="Acetyl-CoA synthetase-like"/>
    <property type="match status" value="1"/>
</dbReference>
<evidence type="ECO:0000313" key="6">
    <source>
        <dbReference type="Proteomes" id="UP001139502"/>
    </source>
</evidence>
<dbReference type="PROSITE" id="PS00455">
    <property type="entry name" value="AMP_BINDING"/>
    <property type="match status" value="1"/>
</dbReference>
<keyword evidence="6" id="KW-1185">Reference proteome</keyword>
<dbReference type="InterPro" id="IPR050237">
    <property type="entry name" value="ATP-dep_AMP-bd_enzyme"/>
</dbReference>
<evidence type="ECO:0000259" key="4">
    <source>
        <dbReference type="Pfam" id="PF13193"/>
    </source>
</evidence>